<evidence type="ECO:0000256" key="1">
    <source>
        <dbReference type="ARBA" id="ARBA00008987"/>
    </source>
</evidence>
<keyword evidence="12" id="KW-1185">Reference proteome</keyword>
<keyword evidence="5 9" id="KW-0676">Redox-active center</keyword>
<dbReference type="SUPFAM" id="SSF52833">
    <property type="entry name" value="Thioredoxin-like"/>
    <property type="match status" value="1"/>
</dbReference>
<evidence type="ECO:0000256" key="2">
    <source>
        <dbReference type="ARBA" id="ARBA00022448"/>
    </source>
</evidence>
<reference evidence="12" key="1">
    <citation type="journal article" date="2021" name="Science">
        <title>Hunting the eagle killer: A cyanobacterial neurotoxin causes vacuolar myelinopathy.</title>
        <authorList>
            <person name="Breinlinger S."/>
            <person name="Phillips T.J."/>
            <person name="Haram B.N."/>
            <person name="Mares J."/>
            <person name="Martinez Yerena J.A."/>
            <person name="Hrouzek P."/>
            <person name="Sobotka R."/>
            <person name="Henderson W.M."/>
            <person name="Schmieder P."/>
            <person name="Williams S.M."/>
            <person name="Lauderdale J.D."/>
            <person name="Wilde H.D."/>
            <person name="Gerrin W."/>
            <person name="Kust A."/>
            <person name="Washington J.W."/>
            <person name="Wagner C."/>
            <person name="Geier B."/>
            <person name="Liebeke M."/>
            <person name="Enke H."/>
            <person name="Niedermeyer T.H.J."/>
            <person name="Wilde S.B."/>
        </authorList>
    </citation>
    <scope>NUCLEOTIDE SEQUENCE [LARGE SCALE GENOMIC DNA]</scope>
    <source>
        <strain evidence="12">Thurmond2011</strain>
    </source>
</reference>
<evidence type="ECO:0000256" key="4">
    <source>
        <dbReference type="ARBA" id="ARBA00023157"/>
    </source>
</evidence>
<keyword evidence="4 9" id="KW-1015">Disulfide bond</keyword>
<feature type="active site" description="Nucleophile" evidence="8">
    <location>
        <position position="35"/>
    </location>
</feature>
<dbReference type="PANTHER" id="PTHR45663">
    <property type="entry name" value="GEO12009P1"/>
    <property type="match status" value="1"/>
</dbReference>
<name>A0AAP5II87_9CYAN</name>
<feature type="site" description="Contributes to redox potential value" evidence="8">
    <location>
        <position position="33"/>
    </location>
</feature>
<feature type="active site" description="Nucleophile" evidence="8">
    <location>
        <position position="32"/>
    </location>
</feature>
<feature type="site" description="Deprotonates C-terminal active site Cys" evidence="8">
    <location>
        <position position="26"/>
    </location>
</feature>
<feature type="site" description="Contributes to redox potential value" evidence="8">
    <location>
        <position position="34"/>
    </location>
</feature>
<keyword evidence="2" id="KW-0813">Transport</keyword>
<dbReference type="EMBL" id="JAALHA020000040">
    <property type="protein sequence ID" value="MDR9900838.1"/>
    <property type="molecule type" value="Genomic_DNA"/>
</dbReference>
<dbReference type="InterPro" id="IPR013766">
    <property type="entry name" value="Thioredoxin_domain"/>
</dbReference>
<dbReference type="GO" id="GO:0005737">
    <property type="term" value="C:cytoplasm"/>
    <property type="evidence" value="ECO:0007669"/>
    <property type="project" value="TreeGrafter"/>
</dbReference>
<evidence type="ECO:0000313" key="12">
    <source>
        <dbReference type="Proteomes" id="UP000667802"/>
    </source>
</evidence>
<dbReference type="PANTHER" id="PTHR45663:SF11">
    <property type="entry name" value="GEO12009P1"/>
    <property type="match status" value="1"/>
</dbReference>
<dbReference type="PIRSF" id="PIRSF000077">
    <property type="entry name" value="Thioredoxin"/>
    <property type="match status" value="1"/>
</dbReference>
<dbReference type="CDD" id="cd02947">
    <property type="entry name" value="TRX_family"/>
    <property type="match status" value="1"/>
</dbReference>
<proteinExistence type="inferred from homology"/>
<dbReference type="PROSITE" id="PS00194">
    <property type="entry name" value="THIOREDOXIN_1"/>
    <property type="match status" value="1"/>
</dbReference>
<dbReference type="NCBIfam" id="TIGR01068">
    <property type="entry name" value="thioredoxin"/>
    <property type="match status" value="1"/>
</dbReference>
<dbReference type="InterPro" id="IPR036249">
    <property type="entry name" value="Thioredoxin-like_sf"/>
</dbReference>
<dbReference type="Pfam" id="PF00085">
    <property type="entry name" value="Thioredoxin"/>
    <property type="match status" value="1"/>
</dbReference>
<evidence type="ECO:0000313" key="11">
    <source>
        <dbReference type="EMBL" id="MDR9900838.1"/>
    </source>
</evidence>
<evidence type="ECO:0000256" key="6">
    <source>
        <dbReference type="NCBIfam" id="TIGR01068"/>
    </source>
</evidence>
<feature type="disulfide bond" description="Redox-active" evidence="9">
    <location>
        <begin position="32"/>
        <end position="35"/>
    </location>
</feature>
<evidence type="ECO:0000256" key="8">
    <source>
        <dbReference type="PIRSR" id="PIRSR000077-1"/>
    </source>
</evidence>
<feature type="domain" description="Thioredoxin" evidence="10">
    <location>
        <begin position="1"/>
        <end position="108"/>
    </location>
</feature>
<dbReference type="AlphaFoldDB" id="A0AAP5II87"/>
<organism evidence="11 12">
    <name type="scientific">Aetokthonos hydrillicola Thurmond2011</name>
    <dbReference type="NCBI Taxonomy" id="2712845"/>
    <lineage>
        <taxon>Bacteria</taxon>
        <taxon>Bacillati</taxon>
        <taxon>Cyanobacteriota</taxon>
        <taxon>Cyanophyceae</taxon>
        <taxon>Nostocales</taxon>
        <taxon>Hapalosiphonaceae</taxon>
        <taxon>Aetokthonos</taxon>
    </lineage>
</organism>
<dbReference type="InterPro" id="IPR005746">
    <property type="entry name" value="Thioredoxin"/>
</dbReference>
<sequence>MSPAAQVTDSTFQQEVLDSEVPVLVDFWAPWCGPCRMVAPVVDEIAAQYDGQIKVVKVNTDENPNVASQYGIRSIPTLMIFKGGQKVDMVVGAVPKTTLASTLEKHLQPSN</sequence>
<dbReference type="Proteomes" id="UP000667802">
    <property type="component" value="Unassembled WGS sequence"/>
</dbReference>
<protein>
    <recommendedName>
        <fullName evidence="6 7">Thioredoxin</fullName>
    </recommendedName>
</protein>
<gene>
    <name evidence="11" type="primary">trxA</name>
    <name evidence="11" type="ORF">G7B40_040850</name>
</gene>
<accession>A0AAP5II87</accession>
<comment type="caution">
    <text evidence="11">The sequence shown here is derived from an EMBL/GenBank/DDBJ whole genome shotgun (WGS) entry which is preliminary data.</text>
</comment>
<dbReference type="RefSeq" id="WP_208342333.1">
    <property type="nucleotide sequence ID" value="NZ_CAWQFN010000132.1"/>
</dbReference>
<evidence type="ECO:0000256" key="9">
    <source>
        <dbReference type="PIRSR" id="PIRSR000077-4"/>
    </source>
</evidence>
<dbReference type="NCBIfam" id="NF008229">
    <property type="entry name" value="PRK10996.1"/>
    <property type="match status" value="1"/>
</dbReference>
<dbReference type="PROSITE" id="PS51352">
    <property type="entry name" value="THIOREDOXIN_2"/>
    <property type="match status" value="1"/>
</dbReference>
<evidence type="ECO:0000256" key="7">
    <source>
        <dbReference type="PIRNR" id="PIRNR000077"/>
    </source>
</evidence>
<dbReference type="FunFam" id="3.40.30.10:FF:000001">
    <property type="entry name" value="Thioredoxin"/>
    <property type="match status" value="1"/>
</dbReference>
<evidence type="ECO:0000256" key="5">
    <source>
        <dbReference type="ARBA" id="ARBA00023284"/>
    </source>
</evidence>
<comment type="similarity">
    <text evidence="1 7">Belongs to the thioredoxin family.</text>
</comment>
<dbReference type="PRINTS" id="PR00421">
    <property type="entry name" value="THIOREDOXIN"/>
</dbReference>
<dbReference type="InterPro" id="IPR017937">
    <property type="entry name" value="Thioredoxin_CS"/>
</dbReference>
<dbReference type="GO" id="GO:0015035">
    <property type="term" value="F:protein-disulfide reductase activity"/>
    <property type="evidence" value="ECO:0007669"/>
    <property type="project" value="UniProtKB-UniRule"/>
</dbReference>
<evidence type="ECO:0000259" key="10">
    <source>
        <dbReference type="PROSITE" id="PS51352"/>
    </source>
</evidence>
<keyword evidence="3" id="KW-0249">Electron transport</keyword>
<evidence type="ECO:0000256" key="3">
    <source>
        <dbReference type="ARBA" id="ARBA00022982"/>
    </source>
</evidence>
<dbReference type="Gene3D" id="3.40.30.10">
    <property type="entry name" value="Glutaredoxin"/>
    <property type="match status" value="1"/>
</dbReference>